<evidence type="ECO:0000313" key="1">
    <source>
        <dbReference type="EMBL" id="KGA94341.1"/>
    </source>
</evidence>
<reference evidence="1 2" key="1">
    <citation type="submission" date="2014-06" db="EMBL/GenBank/DDBJ databases">
        <title>Draft genome sequence of iron oxidizing acidophile Leptospirillum ferriphilum DSM14647.</title>
        <authorList>
            <person name="Cardenas J.P."/>
            <person name="Lazcano M."/>
            <person name="Ossandon F.J."/>
            <person name="Corbett M."/>
            <person name="Holmes D.S."/>
            <person name="Watkin E."/>
        </authorList>
    </citation>
    <scope>NUCLEOTIDE SEQUENCE [LARGE SCALE GENOMIC DNA]</scope>
    <source>
        <strain evidence="1 2">DSM 14647</strain>
    </source>
</reference>
<dbReference type="EMBL" id="JPGK01000003">
    <property type="protein sequence ID" value="KGA94341.1"/>
    <property type="molecule type" value="Genomic_DNA"/>
</dbReference>
<gene>
    <name evidence="1" type="ORF">LptCag_1104</name>
</gene>
<organism evidence="1 2">
    <name type="scientific">Leptospirillum ferriphilum</name>
    <dbReference type="NCBI Taxonomy" id="178606"/>
    <lineage>
        <taxon>Bacteria</taxon>
        <taxon>Pseudomonadati</taxon>
        <taxon>Nitrospirota</taxon>
        <taxon>Nitrospiria</taxon>
        <taxon>Nitrospirales</taxon>
        <taxon>Nitrospiraceae</taxon>
        <taxon>Leptospirillum</taxon>
    </lineage>
</organism>
<dbReference type="PATRIC" id="fig|178606.4.peg.913"/>
<accession>A0A094YM70</accession>
<name>A0A094YM70_9BACT</name>
<comment type="caution">
    <text evidence="1">The sequence shown here is derived from an EMBL/GenBank/DDBJ whole genome shotgun (WGS) entry which is preliminary data.</text>
</comment>
<sequence length="57" mass="6530">MKNTLPTENEHISAITPNIQHSHLEGRTQSFPEIKEFNGIRHHPVVFSGSFDTHFCD</sequence>
<protein>
    <submittedName>
        <fullName evidence="1">Uncharacterized protein</fullName>
    </submittedName>
</protein>
<evidence type="ECO:0000313" key="2">
    <source>
        <dbReference type="Proteomes" id="UP000029452"/>
    </source>
</evidence>
<dbReference type="AlphaFoldDB" id="A0A094YM70"/>
<dbReference type="Proteomes" id="UP000029452">
    <property type="component" value="Unassembled WGS sequence"/>
</dbReference>
<proteinExistence type="predicted"/>